<organism evidence="2 3">
    <name type="scientific">Blastococcus tunisiensis</name>
    <dbReference type="NCBI Taxonomy" id="1798228"/>
    <lineage>
        <taxon>Bacteria</taxon>
        <taxon>Bacillati</taxon>
        <taxon>Actinomycetota</taxon>
        <taxon>Actinomycetes</taxon>
        <taxon>Geodermatophilales</taxon>
        <taxon>Geodermatophilaceae</taxon>
        <taxon>Blastococcus</taxon>
    </lineage>
</organism>
<accession>A0A1I2KUP0</accession>
<sequence length="108" mass="11288">MPFRADCPGGDHRPPSTGGSCDCGMVTRVPSRPDLPAPLPLVAPDVRDLLARCLYDGPGDPLAADAADHRPDDLRMSGILRRRADRMIAAMAAAGLVVTADTGLSRVA</sequence>
<dbReference type="Proteomes" id="UP000198589">
    <property type="component" value="Unassembled WGS sequence"/>
</dbReference>
<name>A0A1I2KUP0_9ACTN</name>
<reference evidence="3" key="1">
    <citation type="submission" date="2016-10" db="EMBL/GenBank/DDBJ databases">
        <authorList>
            <person name="Varghese N."/>
            <person name="Submissions S."/>
        </authorList>
    </citation>
    <scope>NUCLEOTIDE SEQUENCE [LARGE SCALE GENOMIC DNA]</scope>
    <source>
        <strain evidence="3">DSM 46838</strain>
    </source>
</reference>
<evidence type="ECO:0000313" key="2">
    <source>
        <dbReference type="EMBL" id="SFF70263.1"/>
    </source>
</evidence>
<evidence type="ECO:0000313" key="3">
    <source>
        <dbReference type="Proteomes" id="UP000198589"/>
    </source>
</evidence>
<dbReference type="EMBL" id="FOND01000023">
    <property type="protein sequence ID" value="SFF70263.1"/>
    <property type="molecule type" value="Genomic_DNA"/>
</dbReference>
<gene>
    <name evidence="2" type="ORF">SAMN05216574_12352</name>
</gene>
<feature type="region of interest" description="Disordered" evidence="1">
    <location>
        <begin position="1"/>
        <end position="21"/>
    </location>
</feature>
<proteinExistence type="predicted"/>
<dbReference type="OrthoDB" id="5197121at2"/>
<dbReference type="RefSeq" id="WP_139228974.1">
    <property type="nucleotide sequence ID" value="NZ_FOND01000023.1"/>
</dbReference>
<dbReference type="AlphaFoldDB" id="A0A1I2KUP0"/>
<evidence type="ECO:0000256" key="1">
    <source>
        <dbReference type="SAM" id="MobiDB-lite"/>
    </source>
</evidence>
<protein>
    <submittedName>
        <fullName evidence="2">Uncharacterized protein</fullName>
    </submittedName>
</protein>
<keyword evidence="3" id="KW-1185">Reference proteome</keyword>